<keyword evidence="3" id="KW-1185">Reference proteome</keyword>
<proteinExistence type="predicted"/>
<evidence type="ECO:0000256" key="1">
    <source>
        <dbReference type="SAM" id="MobiDB-lite"/>
    </source>
</evidence>
<protein>
    <submittedName>
        <fullName evidence="2">Uncharacterized protein</fullName>
    </submittedName>
</protein>
<evidence type="ECO:0000313" key="2">
    <source>
        <dbReference type="EMBL" id="ORE88905.1"/>
    </source>
</evidence>
<gene>
    <name evidence="2" type="ORF">ATO7_03480</name>
</gene>
<comment type="caution">
    <text evidence="2">The sequence shown here is derived from an EMBL/GenBank/DDBJ whole genome shotgun (WGS) entry which is preliminary data.</text>
</comment>
<dbReference type="Proteomes" id="UP000192342">
    <property type="component" value="Unassembled WGS sequence"/>
</dbReference>
<reference evidence="2 3" key="1">
    <citation type="submission" date="2013-04" db="EMBL/GenBank/DDBJ databases">
        <title>Oceanococcus atlanticus 22II-S10r2 Genome Sequencing.</title>
        <authorList>
            <person name="Lai Q."/>
            <person name="Li G."/>
            <person name="Shao Z."/>
        </authorList>
    </citation>
    <scope>NUCLEOTIDE SEQUENCE [LARGE SCALE GENOMIC DNA]</scope>
    <source>
        <strain evidence="2 3">22II-S10r2</strain>
    </source>
</reference>
<dbReference type="STRING" id="1317117.ATO7_03480"/>
<name>A0A1Y1SGX0_9GAMM</name>
<dbReference type="EMBL" id="AQQV01000001">
    <property type="protein sequence ID" value="ORE88905.1"/>
    <property type="molecule type" value="Genomic_DNA"/>
</dbReference>
<sequence length="71" mass="7970">MNFNTRPPMAVLTRPLSRSAAESAAVRPSRLLRPLRNRTHVRLESPRVFCDPRMPGGWTEESPVSMPDQAA</sequence>
<dbReference type="AlphaFoldDB" id="A0A1Y1SGX0"/>
<organism evidence="2 3">
    <name type="scientific">Oceanococcus atlanticus</name>
    <dbReference type="NCBI Taxonomy" id="1317117"/>
    <lineage>
        <taxon>Bacteria</taxon>
        <taxon>Pseudomonadati</taxon>
        <taxon>Pseudomonadota</taxon>
        <taxon>Gammaproteobacteria</taxon>
        <taxon>Chromatiales</taxon>
        <taxon>Oceanococcaceae</taxon>
        <taxon>Oceanococcus</taxon>
    </lineage>
</organism>
<evidence type="ECO:0000313" key="3">
    <source>
        <dbReference type="Proteomes" id="UP000192342"/>
    </source>
</evidence>
<feature type="region of interest" description="Disordered" evidence="1">
    <location>
        <begin position="51"/>
        <end position="71"/>
    </location>
</feature>
<dbReference type="RefSeq" id="WP_083559563.1">
    <property type="nucleotide sequence ID" value="NZ_AQQV01000001.1"/>
</dbReference>
<accession>A0A1Y1SGX0</accession>